<dbReference type="GO" id="GO:0032259">
    <property type="term" value="P:methylation"/>
    <property type="evidence" value="ECO:0007669"/>
    <property type="project" value="UniProtKB-KW"/>
</dbReference>
<keyword evidence="2" id="KW-0808">Transferase</keyword>
<keyword evidence="3" id="KW-1185">Reference proteome</keyword>
<dbReference type="EMBL" id="JAMGBD010000001">
    <property type="protein sequence ID" value="MCL6682699.1"/>
    <property type="molecule type" value="Genomic_DNA"/>
</dbReference>
<dbReference type="Pfam" id="PF08241">
    <property type="entry name" value="Methyltransf_11"/>
    <property type="match status" value="1"/>
</dbReference>
<evidence type="ECO:0000259" key="1">
    <source>
        <dbReference type="Pfam" id="PF08241"/>
    </source>
</evidence>
<evidence type="ECO:0000313" key="3">
    <source>
        <dbReference type="Proteomes" id="UP001165363"/>
    </source>
</evidence>
<reference evidence="2" key="1">
    <citation type="submission" date="2022-05" db="EMBL/GenBank/DDBJ databases">
        <authorList>
            <person name="Jo J.-H."/>
            <person name="Im W.-T."/>
        </authorList>
    </citation>
    <scope>NUCLEOTIDE SEQUENCE</scope>
    <source>
        <strain evidence="2">SE158</strain>
    </source>
</reference>
<evidence type="ECO:0000313" key="2">
    <source>
        <dbReference type="EMBL" id="MCL6682699.1"/>
    </source>
</evidence>
<dbReference type="InterPro" id="IPR050508">
    <property type="entry name" value="Methyltransf_Superfamily"/>
</dbReference>
<proteinExistence type="predicted"/>
<dbReference type="RefSeq" id="WP_249846652.1">
    <property type="nucleotide sequence ID" value="NZ_JAMGBD010000001.1"/>
</dbReference>
<feature type="domain" description="Methyltransferase type 11" evidence="1">
    <location>
        <begin position="62"/>
        <end position="154"/>
    </location>
</feature>
<dbReference type="GO" id="GO:0008168">
    <property type="term" value="F:methyltransferase activity"/>
    <property type="evidence" value="ECO:0007669"/>
    <property type="project" value="UniProtKB-KW"/>
</dbReference>
<accession>A0ABT0RJ86</accession>
<protein>
    <submittedName>
        <fullName evidence="2">Class I SAM-dependent methyltransferase</fullName>
    </submittedName>
</protein>
<dbReference type="Gene3D" id="3.40.50.150">
    <property type="entry name" value="Vaccinia Virus protein VP39"/>
    <property type="match status" value="1"/>
</dbReference>
<keyword evidence="2" id="KW-0489">Methyltransferase</keyword>
<name>A0ABT0RJ86_9SPHN</name>
<dbReference type="Proteomes" id="UP001165363">
    <property type="component" value="Unassembled WGS sequence"/>
</dbReference>
<dbReference type="InterPro" id="IPR013216">
    <property type="entry name" value="Methyltransf_11"/>
</dbReference>
<comment type="caution">
    <text evidence="2">The sequence shown here is derived from an EMBL/GenBank/DDBJ whole genome shotgun (WGS) entry which is preliminary data.</text>
</comment>
<dbReference type="SUPFAM" id="SSF53335">
    <property type="entry name" value="S-adenosyl-L-methionine-dependent methyltransferases"/>
    <property type="match status" value="1"/>
</dbReference>
<dbReference type="CDD" id="cd02440">
    <property type="entry name" value="AdoMet_MTases"/>
    <property type="match status" value="1"/>
</dbReference>
<organism evidence="2 3">
    <name type="scientific">Sphingomonas alba</name>
    <dbReference type="NCBI Taxonomy" id="2908208"/>
    <lineage>
        <taxon>Bacteria</taxon>
        <taxon>Pseudomonadati</taxon>
        <taxon>Pseudomonadota</taxon>
        <taxon>Alphaproteobacteria</taxon>
        <taxon>Sphingomonadales</taxon>
        <taxon>Sphingomonadaceae</taxon>
        <taxon>Sphingomonas</taxon>
    </lineage>
</organism>
<dbReference type="PANTHER" id="PTHR42912">
    <property type="entry name" value="METHYLTRANSFERASE"/>
    <property type="match status" value="1"/>
</dbReference>
<sequence>MRTEEIRQAAIDSHDRDAGKFEEWYHALDRSRFSNAFTYGRSKIDALVGELFGSLPKDGKVLDVGCGTGEHLQRALKAGLKAYGVEPAPAMLEVARRNVPDAEIKQGVATELPFKDGQFDAVIMVEVLRYLDRADTDKALKEARRVLKPGGQLLVTLVNRWALDGFYVLQRARSLVRGKQFDAVNPYCLFHTPASAKRDLKQAGFDEARTEGKLLAPLRIAYKLNERFGGWLASKVERADDAINRASLAQPFAGHLIAVGKVAKR</sequence>
<dbReference type="InterPro" id="IPR029063">
    <property type="entry name" value="SAM-dependent_MTases_sf"/>
</dbReference>
<gene>
    <name evidence="2" type="ORF">LZ536_02130</name>
</gene>